<evidence type="ECO:0000313" key="2">
    <source>
        <dbReference type="EMBL" id="BAN34803.1"/>
    </source>
</evidence>
<feature type="domain" description="DUF4325" evidence="1">
    <location>
        <begin position="29"/>
        <end position="89"/>
    </location>
</feature>
<dbReference type="AlphaFoldDB" id="S6ABL2"/>
<evidence type="ECO:0000313" key="3">
    <source>
        <dbReference type="Proteomes" id="UP000015559"/>
    </source>
</evidence>
<dbReference type="KEGG" id="sdr:SCD_n00963"/>
<gene>
    <name evidence="2" type="ORF">SCD_n00963</name>
</gene>
<dbReference type="Pfam" id="PF14213">
    <property type="entry name" value="DUF4325"/>
    <property type="match status" value="1"/>
</dbReference>
<dbReference type="eggNOG" id="ENOG502ZF73">
    <property type="taxonomic scope" value="Bacteria"/>
</dbReference>
<sequence length="109" mass="12060">MAYAMNTMRSNISLNQYARGHLVGARATASPLREEVEIALAQGFEVAFDFSGVEATQSFIDELVGVLILRHGPDILGRLIFKSCSEDVQAIIEFVATDRCDQYIKSHSH</sequence>
<evidence type="ECO:0000259" key="1">
    <source>
        <dbReference type="Pfam" id="PF14213"/>
    </source>
</evidence>
<dbReference type="HOGENOM" id="CLU_2182621_0_0_4"/>
<keyword evidence="3" id="KW-1185">Reference proteome</keyword>
<accession>S6ABL2</accession>
<dbReference type="EMBL" id="AP013066">
    <property type="protein sequence ID" value="BAN34803.1"/>
    <property type="molecule type" value="Genomic_DNA"/>
</dbReference>
<dbReference type="InterPro" id="IPR025474">
    <property type="entry name" value="DUF4325"/>
</dbReference>
<organism evidence="2 3">
    <name type="scientific">Sulfuricella denitrificans (strain DSM 22764 / NBRC 105220 / skB26)</name>
    <dbReference type="NCBI Taxonomy" id="1163617"/>
    <lineage>
        <taxon>Bacteria</taxon>
        <taxon>Pseudomonadati</taxon>
        <taxon>Pseudomonadota</taxon>
        <taxon>Betaproteobacteria</taxon>
        <taxon>Nitrosomonadales</taxon>
        <taxon>Sulfuricellaceae</taxon>
        <taxon>Sulfuricella</taxon>
    </lineage>
</organism>
<protein>
    <recommendedName>
        <fullName evidence="1">DUF4325 domain-containing protein</fullName>
    </recommendedName>
</protein>
<dbReference type="Proteomes" id="UP000015559">
    <property type="component" value="Chromosome"/>
</dbReference>
<name>S6ABL2_SULDS</name>
<proteinExistence type="predicted"/>
<dbReference type="STRING" id="1163617.SCD_n00963"/>
<reference evidence="2 3" key="1">
    <citation type="journal article" date="2012" name="Appl. Environ. Microbiol.">
        <title>Draft genome sequence of a psychrotolerant sulfur-oxidizing bacterium, Sulfuricella denitrificans skB26, and proteomic insights into cold adaptation.</title>
        <authorList>
            <person name="Watanabe T."/>
            <person name="Kojima H."/>
            <person name="Fukui M."/>
        </authorList>
    </citation>
    <scope>NUCLEOTIDE SEQUENCE [LARGE SCALE GENOMIC DNA]</scope>
    <source>
        <strain evidence="3">skB26</strain>
    </source>
</reference>